<reference evidence="1" key="1">
    <citation type="submission" date="2009-10" db="EMBL/GenBank/DDBJ databases">
        <title>The genome sequence of Streptomyces sviceus strain ATCC 29083.</title>
        <authorList>
            <consortium name="The Broad Institute Genome Sequencing Platform"/>
            <consortium name="Broad Institute Microbial Sequencing Center"/>
            <person name="Fischbach M."/>
            <person name="Godfrey P."/>
            <person name="Ward D."/>
            <person name="Young S."/>
            <person name="Zeng Q."/>
            <person name="Koehrsen M."/>
            <person name="Alvarado L."/>
            <person name="Berlin A.M."/>
            <person name="Bochicchio J."/>
            <person name="Borenstein D."/>
            <person name="Chapman S.B."/>
            <person name="Chen Z."/>
            <person name="Engels R."/>
            <person name="Freedman E."/>
            <person name="Gellesch M."/>
            <person name="Goldberg J."/>
            <person name="Griggs A."/>
            <person name="Gujja S."/>
            <person name="Heilman E.R."/>
            <person name="Heiman D.I."/>
            <person name="Hepburn T.A."/>
            <person name="Howarth C."/>
            <person name="Jen D."/>
            <person name="Larson L."/>
            <person name="Lewis B."/>
            <person name="Mehta T."/>
            <person name="Park D."/>
            <person name="Pearson M."/>
            <person name="Richards J."/>
            <person name="Roberts A."/>
            <person name="Saif S."/>
            <person name="Shea T.D."/>
            <person name="Shenoy N."/>
            <person name="Sisk P."/>
            <person name="Stolte C."/>
            <person name="Sykes S.N."/>
            <person name="Thomson T."/>
            <person name="Walk T."/>
            <person name="White J."/>
            <person name="Yandava C."/>
            <person name="Straight P."/>
            <person name="Clardy J."/>
            <person name="Hung D."/>
            <person name="Kolter R."/>
            <person name="Mekalanos J."/>
            <person name="Walker S."/>
            <person name="Walsh C.T."/>
            <person name="Wieland-Brown L.C."/>
            <person name="Haas B."/>
            <person name="Nusbaum C."/>
            <person name="Birren B."/>
        </authorList>
    </citation>
    <scope>NUCLEOTIDE SEQUENCE [LARGE SCALE GENOMIC DNA]</scope>
    <source>
        <strain evidence="1">ATCC 29083</strain>
    </source>
</reference>
<evidence type="ECO:0008006" key="3">
    <source>
        <dbReference type="Google" id="ProtNLM"/>
    </source>
</evidence>
<evidence type="ECO:0000313" key="1">
    <source>
        <dbReference type="EMBL" id="EDY55672.1"/>
    </source>
</evidence>
<dbReference type="OrthoDB" id="4964190at2"/>
<name>B5HS67_STRX2</name>
<evidence type="ECO:0000313" key="2">
    <source>
        <dbReference type="Proteomes" id="UP000002785"/>
    </source>
</evidence>
<dbReference type="EMBL" id="CM000951">
    <property type="protein sequence ID" value="EDY55672.1"/>
    <property type="molecule type" value="Genomic_DNA"/>
</dbReference>
<accession>B5HS67</accession>
<dbReference type="Proteomes" id="UP000002785">
    <property type="component" value="Chromosome"/>
</dbReference>
<gene>
    <name evidence="1" type="ORF">SSEG_02252</name>
</gene>
<keyword evidence="2" id="KW-1185">Reference proteome</keyword>
<dbReference type="InterPro" id="IPR026988">
    <property type="entry name" value="YaaC-like"/>
</dbReference>
<sequence>MYIDVSADEAWERLRASRWKPPGRANSGSRRKTYAAALEQTEQMFRAAAVVGPATRPLQVFYGLSQAGRAIAAAAVTLKGEDWRLVAHGIKASGFDKPFPDIEIRTDPPGTQGSFVRVSEVLDSPVWEKDAARLEDMWDLLPPNISYPLTGRERPTPLYAAASSIHDQDHPLLSVPVCDIPDRVIDAGSRQALADFLIAYPAIARHESYVTRRPLSFGFEAPPDYTRYDHGGGELVVNWEMPQGSATAAERLEYLLTMTRPYAGQRYFLPVLAPMSRELHPLMAWWAVLYALSMLARYEPASWVTKISVDDNPHAVSIERLLERALSHLPVLIADTISEVST</sequence>
<dbReference type="AlphaFoldDB" id="B5HS67"/>
<protein>
    <recommendedName>
        <fullName evidence="3">YaaC-like Protein</fullName>
    </recommendedName>
</protein>
<organism evidence="1 2">
    <name type="scientific">Streptomyces sviceus (strain ATCC 29083 / DSM 924 / JCM 4929 / NBRC 13980 / NCIMB 11184 / NRRL 5439 / UC 5370)</name>
    <dbReference type="NCBI Taxonomy" id="463191"/>
    <lineage>
        <taxon>Bacteria</taxon>
        <taxon>Bacillati</taxon>
        <taxon>Actinomycetota</taxon>
        <taxon>Actinomycetes</taxon>
        <taxon>Kitasatosporales</taxon>
        <taxon>Streptomycetaceae</taxon>
        <taxon>Streptomyces</taxon>
    </lineage>
</organism>
<dbReference type="RefSeq" id="WP_007379144.1">
    <property type="nucleotide sequence ID" value="NZ_CM000951.1"/>
</dbReference>
<dbReference type="HOGENOM" id="CLU_811151_0_0_11"/>
<dbReference type="Pfam" id="PF14175">
    <property type="entry name" value="YaaC"/>
    <property type="match status" value="1"/>
</dbReference>
<dbReference type="eggNOG" id="ENOG5030QDN">
    <property type="taxonomic scope" value="Bacteria"/>
</dbReference>
<proteinExistence type="predicted"/>